<dbReference type="Proteomes" id="UP001372834">
    <property type="component" value="Unassembled WGS sequence"/>
</dbReference>
<feature type="region of interest" description="Disordered" evidence="1">
    <location>
        <begin position="1"/>
        <end position="211"/>
    </location>
</feature>
<name>A0AAN8P0C1_POLSC</name>
<dbReference type="EMBL" id="JAWJWE010000043">
    <property type="protein sequence ID" value="KAK6617870.1"/>
    <property type="molecule type" value="Genomic_DNA"/>
</dbReference>
<evidence type="ECO:0000256" key="1">
    <source>
        <dbReference type="SAM" id="MobiDB-lite"/>
    </source>
</evidence>
<feature type="compositionally biased region" description="Basic residues" evidence="1">
    <location>
        <begin position="29"/>
        <end position="40"/>
    </location>
</feature>
<feature type="compositionally biased region" description="Basic and acidic residues" evidence="1">
    <location>
        <begin position="120"/>
        <end position="131"/>
    </location>
</feature>
<reference evidence="2 3" key="1">
    <citation type="submission" date="2023-10" db="EMBL/GenBank/DDBJ databases">
        <title>Genomes of two closely related lineages of the louse Polyplax serrata with different host specificities.</title>
        <authorList>
            <person name="Martinu J."/>
            <person name="Tarabai H."/>
            <person name="Stefka J."/>
            <person name="Hypsa V."/>
        </authorList>
    </citation>
    <scope>NUCLEOTIDE SEQUENCE [LARGE SCALE GENOMIC DNA]</scope>
    <source>
        <strain evidence="2">HR10_N</strain>
    </source>
</reference>
<feature type="compositionally biased region" description="Basic and acidic residues" evidence="1">
    <location>
        <begin position="154"/>
        <end position="163"/>
    </location>
</feature>
<feature type="compositionally biased region" description="Basic and acidic residues" evidence="1">
    <location>
        <begin position="263"/>
        <end position="286"/>
    </location>
</feature>
<gene>
    <name evidence="2" type="ORF">RUM43_014099</name>
</gene>
<feature type="region of interest" description="Disordered" evidence="1">
    <location>
        <begin position="263"/>
        <end position="293"/>
    </location>
</feature>
<evidence type="ECO:0000313" key="3">
    <source>
        <dbReference type="Proteomes" id="UP001372834"/>
    </source>
</evidence>
<proteinExistence type="predicted"/>
<feature type="compositionally biased region" description="Basic and acidic residues" evidence="1">
    <location>
        <begin position="172"/>
        <end position="203"/>
    </location>
</feature>
<protein>
    <submittedName>
        <fullName evidence="2">Uncharacterized protein</fullName>
    </submittedName>
</protein>
<comment type="caution">
    <text evidence="2">The sequence shown here is derived from an EMBL/GenBank/DDBJ whole genome shotgun (WGS) entry which is preliminary data.</text>
</comment>
<accession>A0AAN8P0C1</accession>
<sequence>MKNHKSNSEDGTSKSVMSRKFSVEEQSRKGKSCSKKLRRHSREDGEKESERSMQSTERNVPKNKKSSGEEDGDITFKKCSVVCKSSSRKSIEEAEKGAKRKTSPLPRDSFLGGTSSSSESENKKLSPDRRYMLKNNRSGTEKGGRSLSKSPLIGRDDDAERILTSDANKMSPSKEKKVSFEAKCEQNFLGKKDEPMRKVREDSLPPPDFEENYLIAQSDILRQASIEYDRRMQEHKQTLRKMKEQHYFDDKIREEFPDFETWMEEREKEESRKSSLDKEQNSRNMEDNDNSIVISQRVSIKPINCPMDGLKDGASEELSFDKSFEISKEDKCNEQEELLPAGIRDSRMGLNMILVEAEVEPIPEERADPAAHTRTDKEAEIFAKIREMITWDYLLQSQESLKELDLSSVKELVDVDKKELIKQNSLKEMRRELERKWLETRKKIKPEVRRSSEGKDLGSERVKPVVLQRRSLSFDEEILI</sequence>
<organism evidence="2 3">
    <name type="scientific">Polyplax serrata</name>
    <name type="common">Common mouse louse</name>
    <dbReference type="NCBI Taxonomy" id="468196"/>
    <lineage>
        <taxon>Eukaryota</taxon>
        <taxon>Metazoa</taxon>
        <taxon>Ecdysozoa</taxon>
        <taxon>Arthropoda</taxon>
        <taxon>Hexapoda</taxon>
        <taxon>Insecta</taxon>
        <taxon>Pterygota</taxon>
        <taxon>Neoptera</taxon>
        <taxon>Paraneoptera</taxon>
        <taxon>Psocodea</taxon>
        <taxon>Troctomorpha</taxon>
        <taxon>Phthiraptera</taxon>
        <taxon>Anoplura</taxon>
        <taxon>Polyplacidae</taxon>
        <taxon>Polyplax</taxon>
    </lineage>
</organism>
<dbReference type="AlphaFoldDB" id="A0AAN8P0C1"/>
<feature type="compositionally biased region" description="Basic and acidic residues" evidence="1">
    <location>
        <begin position="1"/>
        <end position="12"/>
    </location>
</feature>
<evidence type="ECO:0000313" key="2">
    <source>
        <dbReference type="EMBL" id="KAK6617870.1"/>
    </source>
</evidence>
<feature type="compositionally biased region" description="Basic and acidic residues" evidence="1">
    <location>
        <begin position="41"/>
        <end position="51"/>
    </location>
</feature>